<evidence type="ECO:0000313" key="2">
    <source>
        <dbReference type="EMBL" id="MCS7478366.1"/>
    </source>
</evidence>
<sequence>MTRQQIERLATTIIFTILQVGATVVLLVQLNASGILAAAAALVMAGGLVAVHDAWREFRNTTSKDMTEERDLVNS</sequence>
<proteinExistence type="predicted"/>
<evidence type="ECO:0000256" key="1">
    <source>
        <dbReference type="SAM" id="Phobius"/>
    </source>
</evidence>
<feature type="transmembrane region" description="Helical" evidence="1">
    <location>
        <begin position="34"/>
        <end position="55"/>
    </location>
</feature>
<protein>
    <submittedName>
        <fullName evidence="2">Uncharacterized protein</fullName>
    </submittedName>
</protein>
<name>A0A9X3AFJ6_9PSEU</name>
<keyword evidence="3" id="KW-1185">Reference proteome</keyword>
<gene>
    <name evidence="2" type="ORF">NZH93_16010</name>
</gene>
<accession>A0A9X3AFJ6</accession>
<keyword evidence="1" id="KW-0472">Membrane</keyword>
<organism evidence="2 3">
    <name type="scientific">Umezawaea endophytica</name>
    <dbReference type="NCBI Taxonomy" id="1654476"/>
    <lineage>
        <taxon>Bacteria</taxon>
        <taxon>Bacillati</taxon>
        <taxon>Actinomycetota</taxon>
        <taxon>Actinomycetes</taxon>
        <taxon>Pseudonocardiales</taxon>
        <taxon>Pseudonocardiaceae</taxon>
        <taxon>Umezawaea</taxon>
    </lineage>
</organism>
<feature type="transmembrane region" description="Helical" evidence="1">
    <location>
        <begin position="9"/>
        <end position="28"/>
    </location>
</feature>
<dbReference type="RefSeq" id="WP_259623857.1">
    <property type="nucleotide sequence ID" value="NZ_JANYMP010000006.1"/>
</dbReference>
<evidence type="ECO:0000313" key="3">
    <source>
        <dbReference type="Proteomes" id="UP001141259"/>
    </source>
</evidence>
<keyword evidence="1" id="KW-0812">Transmembrane</keyword>
<dbReference type="AlphaFoldDB" id="A0A9X3AFJ6"/>
<keyword evidence="1" id="KW-1133">Transmembrane helix</keyword>
<dbReference type="EMBL" id="JANYMP010000006">
    <property type="protein sequence ID" value="MCS7478366.1"/>
    <property type="molecule type" value="Genomic_DNA"/>
</dbReference>
<dbReference type="Proteomes" id="UP001141259">
    <property type="component" value="Unassembled WGS sequence"/>
</dbReference>
<reference evidence="2" key="1">
    <citation type="submission" date="2022-08" db="EMBL/GenBank/DDBJ databases">
        <authorList>
            <person name="Tistechok S."/>
            <person name="Samborskyy M."/>
            <person name="Roman I."/>
        </authorList>
    </citation>
    <scope>NUCLEOTIDE SEQUENCE</scope>
    <source>
        <strain evidence="2">DSM 103496</strain>
    </source>
</reference>
<comment type="caution">
    <text evidence="2">The sequence shown here is derived from an EMBL/GenBank/DDBJ whole genome shotgun (WGS) entry which is preliminary data.</text>
</comment>